<dbReference type="EMBL" id="BQNB010016650">
    <property type="protein sequence ID" value="GJT54173.1"/>
    <property type="molecule type" value="Genomic_DNA"/>
</dbReference>
<sequence>MLQQFFLDHEGTSIYQIPPEVQDGIMLRVRVAVQEFRGALTGEQFVQKFNIRGFQQSVDAFDLLCSNGSYFHFSRTRFRPRSCILEEWIFIKQATLLAGNQHLGTQNPRSMILHYAPPWHYVSLLNDLLTPVYRQGEDVPQVPFNYGKHVPANVVSPILRWESSNVAHYSTGPRGGFATIIKSTLLYGQHCDIIRDIQLFKITPD</sequence>
<gene>
    <name evidence="1" type="ORF">Tco_0989227</name>
</gene>
<evidence type="ECO:0000313" key="2">
    <source>
        <dbReference type="Proteomes" id="UP001151760"/>
    </source>
</evidence>
<reference evidence="1" key="1">
    <citation type="journal article" date="2022" name="Int. J. Mol. Sci.">
        <title>Draft Genome of Tanacetum Coccineum: Genomic Comparison of Closely Related Tanacetum-Family Plants.</title>
        <authorList>
            <person name="Yamashiro T."/>
            <person name="Shiraishi A."/>
            <person name="Nakayama K."/>
            <person name="Satake H."/>
        </authorList>
    </citation>
    <scope>NUCLEOTIDE SEQUENCE</scope>
</reference>
<dbReference type="Proteomes" id="UP001151760">
    <property type="component" value="Unassembled WGS sequence"/>
</dbReference>
<evidence type="ECO:0000313" key="1">
    <source>
        <dbReference type="EMBL" id="GJT54173.1"/>
    </source>
</evidence>
<accession>A0ABQ5ETL3</accession>
<keyword evidence="2" id="KW-1185">Reference proteome</keyword>
<name>A0ABQ5ETL3_9ASTR</name>
<comment type="caution">
    <text evidence="1">The sequence shown here is derived from an EMBL/GenBank/DDBJ whole genome shotgun (WGS) entry which is preliminary data.</text>
</comment>
<proteinExistence type="predicted"/>
<organism evidence="1 2">
    <name type="scientific">Tanacetum coccineum</name>
    <dbReference type="NCBI Taxonomy" id="301880"/>
    <lineage>
        <taxon>Eukaryota</taxon>
        <taxon>Viridiplantae</taxon>
        <taxon>Streptophyta</taxon>
        <taxon>Embryophyta</taxon>
        <taxon>Tracheophyta</taxon>
        <taxon>Spermatophyta</taxon>
        <taxon>Magnoliopsida</taxon>
        <taxon>eudicotyledons</taxon>
        <taxon>Gunneridae</taxon>
        <taxon>Pentapetalae</taxon>
        <taxon>asterids</taxon>
        <taxon>campanulids</taxon>
        <taxon>Asterales</taxon>
        <taxon>Asteraceae</taxon>
        <taxon>Asteroideae</taxon>
        <taxon>Anthemideae</taxon>
        <taxon>Anthemidinae</taxon>
        <taxon>Tanacetum</taxon>
    </lineage>
</organism>
<protein>
    <submittedName>
        <fullName evidence="1">Uncharacterized protein</fullName>
    </submittedName>
</protein>
<reference evidence="1" key="2">
    <citation type="submission" date="2022-01" db="EMBL/GenBank/DDBJ databases">
        <authorList>
            <person name="Yamashiro T."/>
            <person name="Shiraishi A."/>
            <person name="Satake H."/>
            <person name="Nakayama K."/>
        </authorList>
    </citation>
    <scope>NUCLEOTIDE SEQUENCE</scope>
</reference>